<evidence type="ECO:0000256" key="4">
    <source>
        <dbReference type="ARBA" id="ARBA00022989"/>
    </source>
</evidence>
<feature type="transmembrane region" description="Helical" evidence="6">
    <location>
        <begin position="133"/>
        <end position="152"/>
    </location>
</feature>
<dbReference type="EMBL" id="FOAG01000001">
    <property type="protein sequence ID" value="SEK29205.1"/>
    <property type="molecule type" value="Genomic_DNA"/>
</dbReference>
<feature type="transmembrane region" description="Helical" evidence="6">
    <location>
        <begin position="45"/>
        <end position="64"/>
    </location>
</feature>
<gene>
    <name evidence="8" type="ORF">SAMN05443999_101152</name>
</gene>
<feature type="transmembrane region" description="Helical" evidence="6">
    <location>
        <begin position="188"/>
        <end position="210"/>
    </location>
</feature>
<feature type="transmembrane region" description="Helical" evidence="6">
    <location>
        <begin position="216"/>
        <end position="237"/>
    </location>
</feature>
<sequence>MRVEQDIRPEAALHPGWGIFWMVVTGILFVGVTALVKILGTRVPASQAAFLRYAMGLVFLLPMLGPLWRLRLEGRIWAFFGARGVLHTAGVALWFFAMARIPIADVTAMNYLAPIYVTIGAAVFLGERLAARRVIAVAVALLGALIILRPGFREVGPGHLAMLFTAVFFGGSYLLAKVVSARCSAGVVVAMLSITVTLGLAPLAAAVWVTPTWGELAILFAVACLATGGHYTMTLAFRAAPLAVTQPVTFLQLVWAVLLGALVFGEGVDLFVILGGTVIVGAVSFISWRESVLKRRAITPDVSATKV</sequence>
<feature type="transmembrane region" description="Helical" evidence="6">
    <location>
        <begin position="158"/>
        <end position="176"/>
    </location>
</feature>
<proteinExistence type="inferred from homology"/>
<feature type="transmembrane region" description="Helical" evidence="6">
    <location>
        <begin position="20"/>
        <end position="39"/>
    </location>
</feature>
<evidence type="ECO:0000256" key="1">
    <source>
        <dbReference type="ARBA" id="ARBA00004141"/>
    </source>
</evidence>
<reference evidence="8 9" key="1">
    <citation type="submission" date="2016-10" db="EMBL/GenBank/DDBJ databases">
        <authorList>
            <person name="de Groot N.N."/>
        </authorList>
    </citation>
    <scope>NUCLEOTIDE SEQUENCE [LARGE SCALE GENOMIC DNA]</scope>
    <source>
        <strain evidence="8 9">DSM 100674</strain>
    </source>
</reference>
<evidence type="ECO:0000313" key="8">
    <source>
        <dbReference type="EMBL" id="SEK29205.1"/>
    </source>
</evidence>
<keyword evidence="4 6" id="KW-1133">Transmembrane helix</keyword>
<evidence type="ECO:0000256" key="3">
    <source>
        <dbReference type="ARBA" id="ARBA00022692"/>
    </source>
</evidence>
<protein>
    <submittedName>
        <fullName evidence="8">Threonine/homoserine efflux transporter RhtA</fullName>
    </submittedName>
</protein>
<comment type="similarity">
    <text evidence="2">Belongs to the drug/metabolite transporter (DMT) superfamily. 10 TMS drug/metabolite exporter (DME) (TC 2.A.7.3) family.</text>
</comment>
<dbReference type="RefSeq" id="WP_093030530.1">
    <property type="nucleotide sequence ID" value="NZ_FOAG01000001.1"/>
</dbReference>
<dbReference type="PANTHER" id="PTHR22911:SF6">
    <property type="entry name" value="SOLUTE CARRIER FAMILY 35 MEMBER G1"/>
    <property type="match status" value="1"/>
</dbReference>
<dbReference type="PANTHER" id="PTHR22911">
    <property type="entry name" value="ACYL-MALONYL CONDENSING ENZYME-RELATED"/>
    <property type="match status" value="1"/>
</dbReference>
<dbReference type="Pfam" id="PF00892">
    <property type="entry name" value="EamA"/>
    <property type="match status" value="2"/>
</dbReference>
<feature type="transmembrane region" description="Helical" evidence="6">
    <location>
        <begin position="76"/>
        <end position="96"/>
    </location>
</feature>
<name>A0A1H7G0J8_9RHOB</name>
<keyword evidence="5 6" id="KW-0472">Membrane</keyword>
<evidence type="ECO:0000256" key="5">
    <source>
        <dbReference type="ARBA" id="ARBA00023136"/>
    </source>
</evidence>
<dbReference type="InterPro" id="IPR000620">
    <property type="entry name" value="EamA_dom"/>
</dbReference>
<comment type="subcellular location">
    <subcellularLocation>
        <location evidence="1">Membrane</location>
        <topology evidence="1">Multi-pass membrane protein</topology>
    </subcellularLocation>
</comment>
<dbReference type="STRING" id="1287727.SAMN05443999_101152"/>
<dbReference type="Gene3D" id="1.10.3730.20">
    <property type="match status" value="1"/>
</dbReference>
<organism evidence="8 9">
    <name type="scientific">Roseovarius azorensis</name>
    <dbReference type="NCBI Taxonomy" id="1287727"/>
    <lineage>
        <taxon>Bacteria</taxon>
        <taxon>Pseudomonadati</taxon>
        <taxon>Pseudomonadota</taxon>
        <taxon>Alphaproteobacteria</taxon>
        <taxon>Rhodobacterales</taxon>
        <taxon>Roseobacteraceae</taxon>
        <taxon>Roseovarius</taxon>
    </lineage>
</organism>
<evidence type="ECO:0000256" key="6">
    <source>
        <dbReference type="SAM" id="Phobius"/>
    </source>
</evidence>
<keyword evidence="3 6" id="KW-0812">Transmembrane</keyword>
<dbReference type="SUPFAM" id="SSF103481">
    <property type="entry name" value="Multidrug resistance efflux transporter EmrE"/>
    <property type="match status" value="2"/>
</dbReference>
<dbReference type="AlphaFoldDB" id="A0A1H7G0J8"/>
<feature type="domain" description="EamA" evidence="7">
    <location>
        <begin position="157"/>
        <end position="287"/>
    </location>
</feature>
<evidence type="ECO:0000259" key="7">
    <source>
        <dbReference type="Pfam" id="PF00892"/>
    </source>
</evidence>
<feature type="transmembrane region" description="Helical" evidence="6">
    <location>
        <begin position="244"/>
        <end position="264"/>
    </location>
</feature>
<feature type="transmembrane region" description="Helical" evidence="6">
    <location>
        <begin position="108"/>
        <end position="126"/>
    </location>
</feature>
<accession>A0A1H7G0J8</accession>
<dbReference type="GO" id="GO:0016020">
    <property type="term" value="C:membrane"/>
    <property type="evidence" value="ECO:0007669"/>
    <property type="project" value="UniProtKB-SubCell"/>
</dbReference>
<dbReference type="InterPro" id="IPR037185">
    <property type="entry name" value="EmrE-like"/>
</dbReference>
<feature type="domain" description="EamA" evidence="7">
    <location>
        <begin position="17"/>
        <end position="148"/>
    </location>
</feature>
<dbReference type="OrthoDB" id="7374604at2"/>
<evidence type="ECO:0000256" key="2">
    <source>
        <dbReference type="ARBA" id="ARBA00009853"/>
    </source>
</evidence>
<dbReference type="Proteomes" id="UP000199582">
    <property type="component" value="Unassembled WGS sequence"/>
</dbReference>
<evidence type="ECO:0000313" key="9">
    <source>
        <dbReference type="Proteomes" id="UP000199582"/>
    </source>
</evidence>
<feature type="transmembrane region" description="Helical" evidence="6">
    <location>
        <begin position="270"/>
        <end position="288"/>
    </location>
</feature>
<keyword evidence="9" id="KW-1185">Reference proteome</keyword>